<sequence length="171" mass="19718">MGIFTKKKLDPDTYVKLTEEYREVLYRMAYGYLGSESMALDAVDEAIYLGYKNRDAIKEPDFTKTYLTRILIHECLRILKKDKKVYYTDTLPERGMEDNVISLPTKAAISSLQEVQQQVIILRYFAGFTIKETGEILSLPEGTVSSHTRKALELLRIELSDEKGDLSYEKK</sequence>
<keyword evidence="2" id="KW-0805">Transcription regulation</keyword>
<dbReference type="Pfam" id="PF04545">
    <property type="entry name" value="Sigma70_r4"/>
    <property type="match status" value="1"/>
</dbReference>
<dbReference type="InterPro" id="IPR036388">
    <property type="entry name" value="WH-like_DNA-bd_sf"/>
</dbReference>
<keyword evidence="3" id="KW-0731">Sigma factor</keyword>
<evidence type="ECO:0000259" key="7">
    <source>
        <dbReference type="Pfam" id="PF04545"/>
    </source>
</evidence>
<evidence type="ECO:0000256" key="4">
    <source>
        <dbReference type="ARBA" id="ARBA00023125"/>
    </source>
</evidence>
<comment type="similarity">
    <text evidence="1">Belongs to the sigma-70 factor family. ECF subfamily.</text>
</comment>
<gene>
    <name evidence="8" type="ORF">SAMN05421804_101770</name>
</gene>
<feature type="domain" description="RNA polymerase sigma-70 region 4" evidence="7">
    <location>
        <begin position="108"/>
        <end position="156"/>
    </location>
</feature>
<accession>A0A1G8I569</accession>
<evidence type="ECO:0000313" key="8">
    <source>
        <dbReference type="EMBL" id="SDI13891.1"/>
    </source>
</evidence>
<dbReference type="Gene3D" id="1.10.1740.10">
    <property type="match status" value="1"/>
</dbReference>
<dbReference type="Proteomes" id="UP000183255">
    <property type="component" value="Unassembled WGS sequence"/>
</dbReference>
<feature type="domain" description="RNA polymerase sigma-70 region 2" evidence="6">
    <location>
        <begin position="18"/>
        <end position="83"/>
    </location>
</feature>
<dbReference type="Pfam" id="PF04542">
    <property type="entry name" value="Sigma70_r2"/>
    <property type="match status" value="1"/>
</dbReference>
<evidence type="ECO:0000256" key="1">
    <source>
        <dbReference type="ARBA" id="ARBA00010641"/>
    </source>
</evidence>
<dbReference type="NCBIfam" id="TIGR02937">
    <property type="entry name" value="sigma70-ECF"/>
    <property type="match status" value="1"/>
</dbReference>
<dbReference type="GO" id="GO:0016987">
    <property type="term" value="F:sigma factor activity"/>
    <property type="evidence" value="ECO:0007669"/>
    <property type="project" value="UniProtKB-KW"/>
</dbReference>
<name>A0A1G8I569_9CLOT</name>
<keyword evidence="4" id="KW-0238">DNA-binding</keyword>
<proteinExistence type="inferred from homology"/>
<dbReference type="PANTHER" id="PTHR43133:SF51">
    <property type="entry name" value="RNA POLYMERASE SIGMA FACTOR"/>
    <property type="match status" value="1"/>
</dbReference>
<dbReference type="SUPFAM" id="SSF88946">
    <property type="entry name" value="Sigma2 domain of RNA polymerase sigma factors"/>
    <property type="match status" value="1"/>
</dbReference>
<dbReference type="EMBL" id="FNDZ01000001">
    <property type="protein sequence ID" value="SDI13891.1"/>
    <property type="molecule type" value="Genomic_DNA"/>
</dbReference>
<evidence type="ECO:0000259" key="6">
    <source>
        <dbReference type="Pfam" id="PF04542"/>
    </source>
</evidence>
<reference evidence="8 9" key="1">
    <citation type="submission" date="2016-10" db="EMBL/GenBank/DDBJ databases">
        <authorList>
            <person name="de Groot N.N."/>
        </authorList>
    </citation>
    <scope>NUCLEOTIDE SEQUENCE [LARGE SCALE GENOMIC DNA]</scope>
    <source>
        <strain evidence="8 9">CGMCC 1.5058</strain>
    </source>
</reference>
<dbReference type="AlphaFoldDB" id="A0A1G8I569"/>
<dbReference type="RefSeq" id="WP_031574287.1">
    <property type="nucleotide sequence ID" value="NZ_FNDZ01000001.1"/>
</dbReference>
<dbReference type="PANTHER" id="PTHR43133">
    <property type="entry name" value="RNA POLYMERASE ECF-TYPE SIGMA FACTO"/>
    <property type="match status" value="1"/>
</dbReference>
<dbReference type="InterPro" id="IPR007630">
    <property type="entry name" value="RNA_pol_sigma70_r4"/>
</dbReference>
<dbReference type="InterPro" id="IPR013325">
    <property type="entry name" value="RNA_pol_sigma_r2"/>
</dbReference>
<dbReference type="InterPro" id="IPR013324">
    <property type="entry name" value="RNA_pol_sigma_r3/r4-like"/>
</dbReference>
<evidence type="ECO:0000256" key="5">
    <source>
        <dbReference type="ARBA" id="ARBA00023163"/>
    </source>
</evidence>
<evidence type="ECO:0000313" key="9">
    <source>
        <dbReference type="Proteomes" id="UP000183255"/>
    </source>
</evidence>
<dbReference type="InterPro" id="IPR014284">
    <property type="entry name" value="RNA_pol_sigma-70_dom"/>
</dbReference>
<organism evidence="8 9">
    <name type="scientific">Proteiniclasticum ruminis</name>
    <dbReference type="NCBI Taxonomy" id="398199"/>
    <lineage>
        <taxon>Bacteria</taxon>
        <taxon>Bacillati</taxon>
        <taxon>Bacillota</taxon>
        <taxon>Clostridia</taxon>
        <taxon>Eubacteriales</taxon>
        <taxon>Clostridiaceae</taxon>
        <taxon>Proteiniclasticum</taxon>
    </lineage>
</organism>
<evidence type="ECO:0000256" key="3">
    <source>
        <dbReference type="ARBA" id="ARBA00023082"/>
    </source>
</evidence>
<dbReference type="Gene3D" id="1.10.10.10">
    <property type="entry name" value="Winged helix-like DNA-binding domain superfamily/Winged helix DNA-binding domain"/>
    <property type="match status" value="1"/>
</dbReference>
<keyword evidence="5" id="KW-0804">Transcription</keyword>
<dbReference type="SUPFAM" id="SSF88659">
    <property type="entry name" value="Sigma3 and sigma4 domains of RNA polymerase sigma factors"/>
    <property type="match status" value="1"/>
</dbReference>
<protein>
    <submittedName>
        <fullName evidence="8">RNA polymerase sigma-70 factor, ECF subfamily</fullName>
    </submittedName>
</protein>
<evidence type="ECO:0000256" key="2">
    <source>
        <dbReference type="ARBA" id="ARBA00023015"/>
    </source>
</evidence>
<dbReference type="GO" id="GO:0006352">
    <property type="term" value="P:DNA-templated transcription initiation"/>
    <property type="evidence" value="ECO:0007669"/>
    <property type="project" value="InterPro"/>
</dbReference>
<dbReference type="GO" id="GO:0003677">
    <property type="term" value="F:DNA binding"/>
    <property type="evidence" value="ECO:0007669"/>
    <property type="project" value="UniProtKB-KW"/>
</dbReference>
<dbReference type="CDD" id="cd06171">
    <property type="entry name" value="Sigma70_r4"/>
    <property type="match status" value="1"/>
</dbReference>
<dbReference type="InterPro" id="IPR039425">
    <property type="entry name" value="RNA_pol_sigma-70-like"/>
</dbReference>
<dbReference type="InterPro" id="IPR007627">
    <property type="entry name" value="RNA_pol_sigma70_r2"/>
</dbReference>